<dbReference type="EMBL" id="CP159837">
    <property type="protein sequence ID" value="XCM38357.1"/>
    <property type="molecule type" value="Genomic_DNA"/>
</dbReference>
<evidence type="ECO:0000313" key="1">
    <source>
        <dbReference type="EMBL" id="XCM38357.1"/>
    </source>
</evidence>
<name>A0AAU8JHM5_9CYAN</name>
<dbReference type="RefSeq" id="WP_054465915.1">
    <property type="nucleotide sequence ID" value="NZ_CP159837.1"/>
</dbReference>
<proteinExistence type="predicted"/>
<dbReference type="AlphaFoldDB" id="A0AAU8JHM5"/>
<accession>A0AAU8JHM5</accession>
<gene>
    <name evidence="1" type="ORF">ABWT76_001200</name>
</gene>
<reference evidence="1" key="1">
    <citation type="submission" date="2024-07" db="EMBL/GenBank/DDBJ databases">
        <authorList>
            <person name="Kim Y.J."/>
            <person name="Jeong J.Y."/>
        </authorList>
    </citation>
    <scope>NUCLEOTIDE SEQUENCE</scope>
    <source>
        <strain evidence="1">GIHE-MW2</strain>
    </source>
</reference>
<sequence length="137" mass="15398">MTATITQNLTTFLEDLKSADLVGISLLPNYLGLRLDFTFGPEFGDAAIELDRLVHLVLSQPINPGDENCCFWVGEVELRKLESGFGSQILSDLSYSFKNNNENLQASSDSLIYFRLQGDIYIEVVCGSYKIFQEFLK</sequence>
<organism evidence="1">
    <name type="scientific">Planktothricoides raciborskii GIHE-MW2</name>
    <dbReference type="NCBI Taxonomy" id="2792601"/>
    <lineage>
        <taxon>Bacteria</taxon>
        <taxon>Bacillati</taxon>
        <taxon>Cyanobacteriota</taxon>
        <taxon>Cyanophyceae</taxon>
        <taxon>Oscillatoriophycideae</taxon>
        <taxon>Oscillatoriales</taxon>
        <taxon>Oscillatoriaceae</taxon>
        <taxon>Planktothricoides</taxon>
    </lineage>
</organism>
<protein>
    <submittedName>
        <fullName evidence="1">Uncharacterized protein</fullName>
    </submittedName>
</protein>